<feature type="compositionally biased region" description="Basic and acidic residues" evidence="1">
    <location>
        <begin position="84"/>
        <end position="102"/>
    </location>
</feature>
<feature type="region of interest" description="Disordered" evidence="1">
    <location>
        <begin position="1"/>
        <end position="140"/>
    </location>
</feature>
<reference evidence="3" key="1">
    <citation type="submission" date="2025-08" db="UniProtKB">
        <authorList>
            <consortium name="RefSeq"/>
        </authorList>
    </citation>
    <scope>IDENTIFICATION</scope>
    <source>
        <tissue evidence="3">Blood</tissue>
    </source>
</reference>
<dbReference type="RefSeq" id="XP_070417331.1">
    <property type="nucleotide sequence ID" value="XM_070561230.1"/>
</dbReference>
<evidence type="ECO:0000256" key="1">
    <source>
        <dbReference type="SAM" id="MobiDB-lite"/>
    </source>
</evidence>
<protein>
    <submittedName>
        <fullName evidence="3">Serine/arginine repetitive matrix protein 1-like</fullName>
    </submittedName>
</protein>
<accession>A0ABM4JN08</accession>
<organism evidence="2 3">
    <name type="scientific">Equus przewalskii</name>
    <name type="common">Przewalski's horse</name>
    <name type="synonym">Equus caballus przewalskii</name>
    <dbReference type="NCBI Taxonomy" id="9798"/>
    <lineage>
        <taxon>Eukaryota</taxon>
        <taxon>Metazoa</taxon>
        <taxon>Chordata</taxon>
        <taxon>Craniata</taxon>
        <taxon>Vertebrata</taxon>
        <taxon>Euteleostomi</taxon>
        <taxon>Mammalia</taxon>
        <taxon>Eutheria</taxon>
        <taxon>Laurasiatheria</taxon>
        <taxon>Perissodactyla</taxon>
        <taxon>Equidae</taxon>
        <taxon>Equus</taxon>
    </lineage>
</organism>
<proteinExistence type="predicted"/>
<name>A0ABM4JN08_EQUPR</name>
<gene>
    <name evidence="3" type="primary">LOC139073983</name>
</gene>
<evidence type="ECO:0000313" key="3">
    <source>
        <dbReference type="RefSeq" id="XP_070417331.1"/>
    </source>
</evidence>
<keyword evidence="2" id="KW-1185">Reference proteome</keyword>
<dbReference type="GeneID" id="139073983"/>
<dbReference type="Proteomes" id="UP001652662">
    <property type="component" value="Chromosome 10"/>
</dbReference>
<sequence>MVLRAGSRVRGRSDPGCAGSGTPGRETTWAPPHPPRPRPPRLPLRPPQGHVASRAPPPCRPGAAAPRQSPDARGGTRQGSRASAELRDLGGRSRSRSREPGDHRRRGRGGGGARGGHTPEGLPPNPRGRRGRSTLSTPRLCTERARLRGQEVISAPPRLSPTGLASKTAHVRTHLLPSVPPAARARARKPALALEFFSPLPSVECGKESGDFTGHFSGELFASWQCRQFQPWALHLSFPSGKTVIGEGIARPAS</sequence>
<evidence type="ECO:0000313" key="2">
    <source>
        <dbReference type="Proteomes" id="UP001652662"/>
    </source>
</evidence>